<keyword evidence="5 6" id="KW-0472">Membrane</keyword>
<organism evidence="7 8">
    <name type="scientific">Photobacterium ganghwense</name>
    <dbReference type="NCBI Taxonomy" id="320778"/>
    <lineage>
        <taxon>Bacteria</taxon>
        <taxon>Pseudomonadati</taxon>
        <taxon>Pseudomonadota</taxon>
        <taxon>Gammaproteobacteria</taxon>
        <taxon>Vibrionales</taxon>
        <taxon>Vibrionaceae</taxon>
        <taxon>Photobacterium</taxon>
    </lineage>
</organism>
<dbReference type="GO" id="GO:0005886">
    <property type="term" value="C:plasma membrane"/>
    <property type="evidence" value="ECO:0007669"/>
    <property type="project" value="UniProtKB-SubCell"/>
</dbReference>
<evidence type="ECO:0000256" key="3">
    <source>
        <dbReference type="ARBA" id="ARBA00022692"/>
    </source>
</evidence>
<evidence type="ECO:0000256" key="2">
    <source>
        <dbReference type="ARBA" id="ARBA00022475"/>
    </source>
</evidence>
<evidence type="ECO:0000256" key="5">
    <source>
        <dbReference type="ARBA" id="ARBA00023136"/>
    </source>
</evidence>
<accession>A0A0J1HFF6</accession>
<feature type="transmembrane region" description="Helical" evidence="6">
    <location>
        <begin position="138"/>
        <end position="157"/>
    </location>
</feature>
<reference evidence="7 8" key="1">
    <citation type="submission" date="2015-05" db="EMBL/GenBank/DDBJ databases">
        <title>Photobacterium galathea sp. nov.</title>
        <authorList>
            <person name="Machado H."/>
            <person name="Gram L."/>
        </authorList>
    </citation>
    <scope>NUCLEOTIDE SEQUENCE [LARGE SCALE GENOMIC DNA]</scope>
    <source>
        <strain evidence="7 8">DSM 22954</strain>
    </source>
</reference>
<dbReference type="PANTHER" id="PTHR30086">
    <property type="entry name" value="ARGININE EXPORTER PROTEIN ARGO"/>
    <property type="match status" value="1"/>
</dbReference>
<comment type="caution">
    <text evidence="7">The sequence shown here is derived from an EMBL/GenBank/DDBJ whole genome shotgun (WGS) entry which is preliminary data.</text>
</comment>
<dbReference type="InterPro" id="IPR001123">
    <property type="entry name" value="LeuE-type"/>
</dbReference>
<evidence type="ECO:0000256" key="6">
    <source>
        <dbReference type="SAM" id="Phobius"/>
    </source>
</evidence>
<evidence type="ECO:0000256" key="4">
    <source>
        <dbReference type="ARBA" id="ARBA00022989"/>
    </source>
</evidence>
<keyword evidence="2" id="KW-1003">Cell membrane</keyword>
<name>A0A0J1HFF6_9GAMM</name>
<evidence type="ECO:0000313" key="7">
    <source>
        <dbReference type="EMBL" id="KLV10350.1"/>
    </source>
</evidence>
<keyword evidence="3 6" id="KW-0812">Transmembrane</keyword>
<dbReference type="PATRIC" id="fig|320778.3.peg.1576"/>
<dbReference type="AlphaFoldDB" id="A0A0J1HFF6"/>
<feature type="transmembrane region" description="Helical" evidence="6">
    <location>
        <begin position="74"/>
        <end position="91"/>
    </location>
</feature>
<dbReference type="GO" id="GO:0015171">
    <property type="term" value="F:amino acid transmembrane transporter activity"/>
    <property type="evidence" value="ECO:0007669"/>
    <property type="project" value="TreeGrafter"/>
</dbReference>
<dbReference type="EMBL" id="LDOU01000006">
    <property type="protein sequence ID" value="KLV10350.1"/>
    <property type="molecule type" value="Genomic_DNA"/>
</dbReference>
<keyword evidence="8" id="KW-1185">Reference proteome</keyword>
<evidence type="ECO:0000313" key="8">
    <source>
        <dbReference type="Proteomes" id="UP000035909"/>
    </source>
</evidence>
<keyword evidence="4 6" id="KW-1133">Transmembrane helix</keyword>
<evidence type="ECO:0000256" key="1">
    <source>
        <dbReference type="ARBA" id="ARBA00004651"/>
    </source>
</evidence>
<feature type="transmembrane region" description="Helical" evidence="6">
    <location>
        <begin position="178"/>
        <end position="194"/>
    </location>
</feature>
<feature type="transmembrane region" description="Helical" evidence="6">
    <location>
        <begin position="42"/>
        <end position="62"/>
    </location>
</feature>
<sequence>MEYQQLAALVTFAFVSCATPGPNNIMLMTSGANIGFMRTIPHMLGIIFGFSFMVILVGIGLVGFFEAYPVLQDILKIACSVYLVYLAYAIAKSKPSTSQASDYQPMTFLSAAGFQWLNPKGWSMALSTVSVFNLSQNWQGIAIIAAAYAFVNVPAVSMWTYAGQKMQSVLNEENKLRWFNYGMAALLLGSLVQVI</sequence>
<dbReference type="OrthoDB" id="9812084at2"/>
<dbReference type="Pfam" id="PF01810">
    <property type="entry name" value="LysE"/>
    <property type="match status" value="1"/>
</dbReference>
<proteinExistence type="predicted"/>
<dbReference type="Proteomes" id="UP000035909">
    <property type="component" value="Unassembled WGS sequence"/>
</dbReference>
<comment type="subcellular location">
    <subcellularLocation>
        <location evidence="1">Cell membrane</location>
        <topology evidence="1">Multi-pass membrane protein</topology>
    </subcellularLocation>
</comment>
<gene>
    <name evidence="7" type="ORF">ABT57_07285</name>
</gene>
<dbReference type="RefSeq" id="WP_047884515.1">
    <property type="nucleotide sequence ID" value="NZ_CP071326.1"/>
</dbReference>
<dbReference type="PANTHER" id="PTHR30086:SF20">
    <property type="entry name" value="ARGININE EXPORTER PROTEIN ARGO-RELATED"/>
    <property type="match status" value="1"/>
</dbReference>
<dbReference type="GO" id="GO:0033228">
    <property type="term" value="P:cysteine export across plasma membrane"/>
    <property type="evidence" value="ECO:0007669"/>
    <property type="project" value="TreeGrafter"/>
</dbReference>
<protein>
    <submittedName>
        <fullName evidence="7">Amino acid transporter LysE</fullName>
    </submittedName>
</protein>